<dbReference type="Proteomes" id="UP000183376">
    <property type="component" value="Chromosome I"/>
</dbReference>
<dbReference type="GO" id="GO:0003700">
    <property type="term" value="F:DNA-binding transcription factor activity"/>
    <property type="evidence" value="ECO:0007669"/>
    <property type="project" value="InterPro"/>
</dbReference>
<evidence type="ECO:0000313" key="2">
    <source>
        <dbReference type="EMBL" id="SDM63912.1"/>
    </source>
</evidence>
<reference evidence="2 3" key="1">
    <citation type="submission" date="2016-10" db="EMBL/GenBank/DDBJ databases">
        <authorList>
            <person name="de Groot N.N."/>
        </authorList>
    </citation>
    <scope>NUCLEOTIDE SEQUENCE [LARGE SCALE GENOMIC DNA]</scope>
    <source>
        <strain evidence="2 3">DSM 44149</strain>
    </source>
</reference>
<dbReference type="eggNOG" id="COG1846">
    <property type="taxonomic scope" value="Bacteria"/>
</dbReference>
<dbReference type="PANTHER" id="PTHR33164:SF99">
    <property type="entry name" value="MARR FAMILY REGULATORY PROTEIN"/>
    <property type="match status" value="1"/>
</dbReference>
<evidence type="ECO:0000259" key="1">
    <source>
        <dbReference type="PROSITE" id="PS50995"/>
    </source>
</evidence>
<sequence length="154" mass="17413">MTEPVWLTEEQHRAWRAYKAMETMLSSRLGASLQRDFGLSPADYRILVELSEAPDGRMRAFELGEATQWEKSRISHQLSRMAQRGLVERQQCAEDTRYSDVVLTEEGRAAIVGAAPQHVANVREWFVDALTPEQLKVFGEACEAVLARLKSHPG</sequence>
<dbReference type="Gene3D" id="1.10.10.10">
    <property type="entry name" value="Winged helix-like DNA-binding domain superfamily/Winged helix DNA-binding domain"/>
    <property type="match status" value="1"/>
</dbReference>
<dbReference type="GO" id="GO:0006950">
    <property type="term" value="P:response to stress"/>
    <property type="evidence" value="ECO:0007669"/>
    <property type="project" value="TreeGrafter"/>
</dbReference>
<dbReference type="SUPFAM" id="SSF46785">
    <property type="entry name" value="Winged helix' DNA-binding domain"/>
    <property type="match status" value="1"/>
</dbReference>
<dbReference type="Pfam" id="PF12802">
    <property type="entry name" value="MarR_2"/>
    <property type="match status" value="1"/>
</dbReference>
<dbReference type="EMBL" id="LT629701">
    <property type="protein sequence ID" value="SDM63912.1"/>
    <property type="molecule type" value="Genomic_DNA"/>
</dbReference>
<dbReference type="STRING" id="211114.SAMN04489726_2654"/>
<dbReference type="GO" id="GO:0003677">
    <property type="term" value="F:DNA binding"/>
    <property type="evidence" value="ECO:0007669"/>
    <property type="project" value="UniProtKB-KW"/>
</dbReference>
<dbReference type="PANTHER" id="PTHR33164">
    <property type="entry name" value="TRANSCRIPTIONAL REGULATOR, MARR FAMILY"/>
    <property type="match status" value="1"/>
</dbReference>
<dbReference type="RefSeq" id="WP_030431761.1">
    <property type="nucleotide sequence ID" value="NZ_JOEF01000021.1"/>
</dbReference>
<keyword evidence="2" id="KW-0238">DNA-binding</keyword>
<organism evidence="2 3">
    <name type="scientific">Allokutzneria albata</name>
    <name type="common">Kibdelosporangium albatum</name>
    <dbReference type="NCBI Taxonomy" id="211114"/>
    <lineage>
        <taxon>Bacteria</taxon>
        <taxon>Bacillati</taxon>
        <taxon>Actinomycetota</taxon>
        <taxon>Actinomycetes</taxon>
        <taxon>Pseudonocardiales</taxon>
        <taxon>Pseudonocardiaceae</taxon>
        <taxon>Allokutzneria</taxon>
    </lineage>
</organism>
<dbReference type="SMART" id="SM00347">
    <property type="entry name" value="HTH_MARR"/>
    <property type="match status" value="1"/>
</dbReference>
<proteinExistence type="predicted"/>
<evidence type="ECO:0000313" key="3">
    <source>
        <dbReference type="Proteomes" id="UP000183376"/>
    </source>
</evidence>
<dbReference type="InterPro" id="IPR000835">
    <property type="entry name" value="HTH_MarR-typ"/>
</dbReference>
<gene>
    <name evidence="2" type="ORF">SAMN04489726_2654</name>
</gene>
<dbReference type="InterPro" id="IPR036388">
    <property type="entry name" value="WH-like_DNA-bd_sf"/>
</dbReference>
<dbReference type="InterPro" id="IPR036390">
    <property type="entry name" value="WH_DNA-bd_sf"/>
</dbReference>
<accession>A0A1G9UVH5</accession>
<dbReference type="PROSITE" id="PS50995">
    <property type="entry name" value="HTH_MARR_2"/>
    <property type="match status" value="1"/>
</dbReference>
<keyword evidence="3" id="KW-1185">Reference proteome</keyword>
<feature type="domain" description="HTH marR-type" evidence="1">
    <location>
        <begin position="4"/>
        <end position="147"/>
    </location>
</feature>
<name>A0A1G9UVH5_ALLAB</name>
<protein>
    <submittedName>
        <fullName evidence="2">DNA-binding transcriptional regulator, MarR family</fullName>
    </submittedName>
</protein>
<dbReference type="AlphaFoldDB" id="A0A1G9UVH5"/>
<dbReference type="InterPro" id="IPR039422">
    <property type="entry name" value="MarR/SlyA-like"/>
</dbReference>